<keyword evidence="1" id="KW-0812">Transmembrane</keyword>
<keyword evidence="1" id="KW-1133">Transmembrane helix</keyword>
<keyword evidence="1" id="KW-0472">Membrane</keyword>
<organism evidence="2 3">
    <name type="scientific">Limnobacter thiooxidans</name>
    <dbReference type="NCBI Taxonomy" id="131080"/>
    <lineage>
        <taxon>Bacteria</taxon>
        <taxon>Pseudomonadati</taxon>
        <taxon>Pseudomonadota</taxon>
        <taxon>Betaproteobacteria</taxon>
        <taxon>Burkholderiales</taxon>
        <taxon>Burkholderiaceae</taxon>
        <taxon>Limnobacter</taxon>
    </lineage>
</organism>
<dbReference type="GO" id="GO:0015628">
    <property type="term" value="P:protein secretion by the type II secretion system"/>
    <property type="evidence" value="ECO:0007669"/>
    <property type="project" value="InterPro"/>
</dbReference>
<dbReference type="AlphaFoldDB" id="A0AA86JI32"/>
<proteinExistence type="predicted"/>
<dbReference type="PIRSF" id="PIRSF015761">
    <property type="entry name" value="Protein_L"/>
    <property type="match status" value="1"/>
</dbReference>
<keyword evidence="3" id="KW-1185">Reference proteome</keyword>
<dbReference type="RefSeq" id="WP_130557097.1">
    <property type="nucleotide sequence ID" value="NZ_AP028947.1"/>
</dbReference>
<dbReference type="InterPro" id="IPR007812">
    <property type="entry name" value="T2SS_protein-GspL"/>
</dbReference>
<accession>A0AA86JI32</accession>
<evidence type="ECO:0008006" key="4">
    <source>
        <dbReference type="Google" id="ProtNLM"/>
    </source>
</evidence>
<protein>
    <recommendedName>
        <fullName evidence="4">GspL periplasmic domain-containing protein</fullName>
    </recommendedName>
</protein>
<dbReference type="GO" id="GO:0015627">
    <property type="term" value="C:type II protein secretion system complex"/>
    <property type="evidence" value="ECO:0007669"/>
    <property type="project" value="InterPro"/>
</dbReference>
<dbReference type="GO" id="GO:0009276">
    <property type="term" value="C:Gram-negative-bacterium-type cell wall"/>
    <property type="evidence" value="ECO:0007669"/>
    <property type="project" value="InterPro"/>
</dbReference>
<reference evidence="2 3" key="1">
    <citation type="submission" date="2023-10" db="EMBL/GenBank/DDBJ databases">
        <title>Complete Genome Sequence of Limnobacter thiooxidans CS-K2T, Isolated from freshwater lake sediments in Bavaria, Germany.</title>
        <authorList>
            <person name="Naruki M."/>
            <person name="Watanabe A."/>
            <person name="Warashina T."/>
            <person name="Morita T."/>
            <person name="Arakawa K."/>
        </authorList>
    </citation>
    <scope>NUCLEOTIDE SEQUENCE [LARGE SCALE GENOMIC DNA]</scope>
    <source>
        <strain evidence="2 3">CS-K2</strain>
    </source>
</reference>
<dbReference type="Proteomes" id="UP001329151">
    <property type="component" value="Chromosome"/>
</dbReference>
<dbReference type="NCBIfam" id="TIGR01709">
    <property type="entry name" value="typeII_sec_gspL"/>
    <property type="match status" value="1"/>
</dbReference>
<evidence type="ECO:0000256" key="1">
    <source>
        <dbReference type="SAM" id="Phobius"/>
    </source>
</evidence>
<gene>
    <name evidence="2" type="ORF">RGQ30_01680</name>
</gene>
<sequence length="417" mass="45144">MNNNQPLLVIWWPKALDQARAEEEGRVIRVRYEVQSRSGDKQHGGEEALNRLPKDLPCLVLLKPTEVGLFAVVPPKLSGNKLKEALPFLVEPYLLNEPEENHVSLWSGLPDHAGGAKLAAVLGKTRARSVVTVCNQHGLKLAALSCETLRERTGHEGAAWISGQDFIVVDGIDTPLLTPTEQPAVLKVMLQRRLQQVGAPTIQASAADYGWLGQQVDGALGDNRIQAATRAPIEPLPRLLNKSLLGADELRKMGMRPMVNQLGARKLIAPALTLLVVAVLGLNALAFKAQRANAAIEAQIAETYAQALPNTPMVADPLLLIEREKRSLNAGLDTSSAQGVSALLHEVGQAMDLAPFNSMVDFAWADNTLSVRFNANVTEDQQGAALQKLKARRLEAKWLIGAKSNLPVLQVEKGPAQ</sequence>
<dbReference type="KEGG" id="lto:RGQ30_01680"/>
<dbReference type="EMBL" id="AP028947">
    <property type="protein sequence ID" value="BET24667.1"/>
    <property type="molecule type" value="Genomic_DNA"/>
</dbReference>
<name>A0AA86JI32_9BURK</name>
<dbReference type="Gene3D" id="3.30.420.380">
    <property type="match status" value="1"/>
</dbReference>
<dbReference type="SUPFAM" id="SSF53067">
    <property type="entry name" value="Actin-like ATPase domain"/>
    <property type="match status" value="1"/>
</dbReference>
<evidence type="ECO:0000313" key="3">
    <source>
        <dbReference type="Proteomes" id="UP001329151"/>
    </source>
</evidence>
<evidence type="ECO:0000313" key="2">
    <source>
        <dbReference type="EMBL" id="BET24667.1"/>
    </source>
</evidence>
<feature type="transmembrane region" description="Helical" evidence="1">
    <location>
        <begin position="267"/>
        <end position="287"/>
    </location>
</feature>
<dbReference type="InterPro" id="IPR043129">
    <property type="entry name" value="ATPase_NBD"/>
</dbReference>